<keyword evidence="6" id="KW-1185">Reference proteome</keyword>
<dbReference type="PANTHER" id="PTHR43384">
    <property type="entry name" value="SEPTUM SITE-DETERMINING PROTEIN MIND HOMOLOG, CHLOROPLASTIC-RELATED"/>
    <property type="match status" value="1"/>
</dbReference>
<evidence type="ECO:0000256" key="2">
    <source>
        <dbReference type="ARBA" id="ARBA00022840"/>
    </source>
</evidence>
<dbReference type="SUPFAM" id="SSF52540">
    <property type="entry name" value="P-loop containing nucleoside triphosphate hydrolases"/>
    <property type="match status" value="1"/>
</dbReference>
<dbReference type="InterPro" id="IPR050625">
    <property type="entry name" value="ParA/MinD_ATPase"/>
</dbReference>
<keyword evidence="1" id="KW-0547">Nucleotide-binding</keyword>
<comment type="caution">
    <text evidence="5">The sequence shown here is derived from an EMBL/GenBank/DDBJ whole genome shotgun (WGS) entry which is preliminary data.</text>
</comment>
<feature type="region of interest" description="Disordered" evidence="3">
    <location>
        <begin position="128"/>
        <end position="192"/>
    </location>
</feature>
<evidence type="ECO:0000256" key="1">
    <source>
        <dbReference type="ARBA" id="ARBA00022741"/>
    </source>
</evidence>
<keyword evidence="2" id="KW-0067">ATP-binding</keyword>
<dbReference type="RefSeq" id="WP_128219778.1">
    <property type="nucleotide sequence ID" value="NZ_CP034929.1"/>
</dbReference>
<dbReference type="InterPro" id="IPR025669">
    <property type="entry name" value="AAA_dom"/>
</dbReference>
<feature type="region of interest" description="Disordered" evidence="3">
    <location>
        <begin position="475"/>
        <end position="527"/>
    </location>
</feature>
<evidence type="ECO:0000256" key="3">
    <source>
        <dbReference type="SAM" id="MobiDB-lite"/>
    </source>
</evidence>
<feature type="compositionally biased region" description="Basic residues" evidence="3">
    <location>
        <begin position="493"/>
        <end position="502"/>
    </location>
</feature>
<dbReference type="InterPro" id="IPR027417">
    <property type="entry name" value="P-loop_NTPase"/>
</dbReference>
<evidence type="ECO:0000313" key="6">
    <source>
        <dbReference type="Proteomes" id="UP001596098"/>
    </source>
</evidence>
<dbReference type="Pfam" id="PF13614">
    <property type="entry name" value="AAA_31"/>
    <property type="match status" value="1"/>
</dbReference>
<dbReference type="SMART" id="SM00382">
    <property type="entry name" value="AAA"/>
    <property type="match status" value="1"/>
</dbReference>
<protein>
    <submittedName>
        <fullName evidence="5">CpaE family protein</fullName>
    </submittedName>
</protein>
<dbReference type="Gene3D" id="3.40.50.300">
    <property type="entry name" value="P-loop containing nucleotide triphosphate hydrolases"/>
    <property type="match status" value="1"/>
</dbReference>
<organism evidence="5 6">
    <name type="scientific">Nocardioides yefusunii</name>
    <dbReference type="NCBI Taxonomy" id="2500546"/>
    <lineage>
        <taxon>Bacteria</taxon>
        <taxon>Bacillati</taxon>
        <taxon>Actinomycetota</taxon>
        <taxon>Actinomycetes</taxon>
        <taxon>Propionibacteriales</taxon>
        <taxon>Nocardioidaceae</taxon>
        <taxon>Nocardioides</taxon>
    </lineage>
</organism>
<proteinExistence type="predicted"/>
<dbReference type="PANTHER" id="PTHR43384:SF6">
    <property type="entry name" value="SEPTUM SITE-DETERMINING PROTEIN MIND HOMOLOG, CHLOROPLASTIC"/>
    <property type="match status" value="1"/>
</dbReference>
<dbReference type="InterPro" id="IPR003593">
    <property type="entry name" value="AAA+_ATPase"/>
</dbReference>
<dbReference type="Proteomes" id="UP001596098">
    <property type="component" value="Unassembled WGS sequence"/>
</dbReference>
<name>A0ABW1QUL1_9ACTN</name>
<gene>
    <name evidence="5" type="ORF">ACFPWU_02595</name>
</gene>
<evidence type="ECO:0000259" key="4">
    <source>
        <dbReference type="SMART" id="SM00382"/>
    </source>
</evidence>
<sequence>MTTNTAPIGLVGLPGLLEPFSQIGLTPIHNEHPPTAVVAIQQALETASFPVLLHEETIPRIIAWLPALAHTAHVVIVSTDPSRVELPEGITAQVADIPTSLGELLTISGYSGFPPEISEIAIGPDGHVWTEATQTPTPPDADPAPTQLQVDHSTPASEQVVPPEPQEPPAAVRSPVTHAPAPAVVDDTSARRVRTSWPDESALLAYAHEMSGPGTVIVLWSAKGGVGKTTASMSLAQLLGSSGGSTLLVDANIGQGDIRSATRVGEGSLPSAYQAAYSEDPGMGVVSASRLNASRSLKLEPLKFAAVLAPSDLVPDPDLVGPETYRSIIAHARANYDYVVIDTQITESLDRNNMVGHFILPLLLTTNSYGLALTDPSPQAIDNLLSRLKFFAGQGVPEQRQLFLMNRVQSCSTKDVPGMVGAISQWAQHVGTIEEKANIAGTVHQGRPADRVQEFGNPLREVALSISGDAVAFAPLGGDTQAPPSMLDPKEPKKSKKPKPPKKGADLFADADQVGASEPAKSATGKVTMTSDSVFLRLFRR</sequence>
<evidence type="ECO:0000313" key="5">
    <source>
        <dbReference type="EMBL" id="MFC6152552.1"/>
    </source>
</evidence>
<feature type="domain" description="AAA+ ATPase" evidence="4">
    <location>
        <begin position="213"/>
        <end position="387"/>
    </location>
</feature>
<reference evidence="6" key="1">
    <citation type="journal article" date="2019" name="Int. J. Syst. Evol. Microbiol.">
        <title>The Global Catalogue of Microorganisms (GCM) 10K type strain sequencing project: providing services to taxonomists for standard genome sequencing and annotation.</title>
        <authorList>
            <consortium name="The Broad Institute Genomics Platform"/>
            <consortium name="The Broad Institute Genome Sequencing Center for Infectious Disease"/>
            <person name="Wu L."/>
            <person name="Ma J."/>
        </authorList>
    </citation>
    <scope>NUCLEOTIDE SEQUENCE [LARGE SCALE GENOMIC DNA]</scope>
    <source>
        <strain evidence="6">DFY28</strain>
    </source>
</reference>
<accession>A0ABW1QUL1</accession>
<dbReference type="EMBL" id="JBHSQI010000002">
    <property type="protein sequence ID" value="MFC6152552.1"/>
    <property type="molecule type" value="Genomic_DNA"/>
</dbReference>